<reference evidence="9 11" key="1">
    <citation type="journal article" date="2010" name="BMC Genomics">
        <title>Combination of measures distinguishes pre-miRNAs from other stem-loops in the genome of the newly sequenced Anopheles darlingi.</title>
        <authorList>
            <person name="Mendes N.D."/>
            <person name="Freitas A.T."/>
            <person name="Vasconcelos A.T."/>
            <person name="Sagot M.F."/>
        </authorList>
    </citation>
    <scope>NUCLEOTIDE SEQUENCE</scope>
</reference>
<feature type="compositionally biased region" description="Low complexity" evidence="6">
    <location>
        <begin position="216"/>
        <end position="237"/>
    </location>
</feature>
<dbReference type="SMART" id="SM00494">
    <property type="entry name" value="ChtBD2"/>
    <property type="match status" value="3"/>
</dbReference>
<reference evidence="9" key="3">
    <citation type="journal article" date="2013" name="Nucleic Acids Res.">
        <title>The genome of Anopheles darlingi, the main neotropical malaria vector.</title>
        <authorList>
            <person name="Marinotti O."/>
            <person name="Cerqueira G.C."/>
            <person name="de Almeida L.G."/>
            <person name="Ferro M.I."/>
            <person name="Loreto E.L."/>
            <person name="Zaha A."/>
            <person name="Teixeira S.M."/>
            <person name="Wespiser A.R."/>
            <person name="Almeida E Silva A."/>
            <person name="Schlindwein A.D."/>
            <person name="Pacheco A.C."/>
            <person name="Silva A.L."/>
            <person name="Graveley B.R."/>
            <person name="Walenz B.P."/>
            <person name="Lima Bde A."/>
            <person name="Ribeiro C.A."/>
            <person name="Nunes-Silva C.G."/>
            <person name="de Carvalho C.R."/>
            <person name="Soares C.M."/>
            <person name="de Menezes C.B."/>
            <person name="Matiolli C."/>
            <person name="Caffrey D."/>
            <person name="Araujo D.A."/>
            <person name="de Oliveira D.M."/>
            <person name="Golenbock D."/>
            <person name="Grisard E.C."/>
            <person name="Fantinatti-Garboggini F."/>
            <person name="de Carvalho F.M."/>
            <person name="Barcellos F.G."/>
            <person name="Prosdocimi F."/>
            <person name="May G."/>
            <person name="Azevedo Junior G.M."/>
            <person name="Guimaraes G.M."/>
            <person name="Goldman G.H."/>
            <person name="Padilha I.Q."/>
            <person name="Batista Jda S."/>
            <person name="Ferro J.A."/>
            <person name="Ribeiro J.M."/>
            <person name="Fietto J.L."/>
            <person name="Dabbas K.M."/>
            <person name="Cerdeira L."/>
            <person name="Agnez-Lima L.F."/>
            <person name="Brocchi M."/>
            <person name="de Carvalho M.O."/>
            <person name="Teixeira Mde M."/>
            <person name="Diniz Maia Mde M."/>
            <person name="Goldman M.H."/>
            <person name="Cruz Schneider M.P."/>
            <person name="Felipe M.S."/>
            <person name="Hungria M."/>
            <person name="Nicolas M.F."/>
            <person name="Pereira M."/>
            <person name="Montes M.A."/>
            <person name="Cantao M.E."/>
            <person name="Vincentz M."/>
            <person name="Rafael M.S."/>
            <person name="Silverman N."/>
            <person name="Stoco P.H."/>
            <person name="Souza R.C."/>
            <person name="Vicentini R."/>
            <person name="Gazzinelli R.T."/>
            <person name="Neves Rde O."/>
            <person name="Silva R."/>
            <person name="Astolfi-Filho S."/>
            <person name="Maciel T.E."/>
            <person name="Urmenyi T.P."/>
            <person name="Tadei W.P."/>
            <person name="Camargo E.P."/>
            <person name="de Vasconcelos A.T."/>
        </authorList>
    </citation>
    <scope>NUCLEOTIDE SEQUENCE</scope>
</reference>
<feature type="compositionally biased region" description="Low complexity" evidence="6">
    <location>
        <begin position="249"/>
        <end position="266"/>
    </location>
</feature>
<feature type="compositionally biased region" description="Acidic residues" evidence="6">
    <location>
        <begin position="238"/>
        <end position="248"/>
    </location>
</feature>
<feature type="chain" id="PRO_5010155776" description="Chitin-binding type-2 domain-containing protein" evidence="7">
    <location>
        <begin position="25"/>
        <end position="582"/>
    </location>
</feature>
<evidence type="ECO:0000256" key="3">
    <source>
        <dbReference type="ARBA" id="ARBA00022737"/>
    </source>
</evidence>
<feature type="signal peptide" evidence="7">
    <location>
        <begin position="1"/>
        <end position="24"/>
    </location>
</feature>
<gene>
    <name evidence="9" type="ORF">AND_003402</name>
</gene>
<keyword evidence="2 7" id="KW-0732">Signal</keyword>
<evidence type="ECO:0000256" key="2">
    <source>
        <dbReference type="ARBA" id="ARBA00022729"/>
    </source>
</evidence>
<keyword evidence="1" id="KW-0147">Chitin-binding</keyword>
<dbReference type="Pfam" id="PF01607">
    <property type="entry name" value="CBM_14"/>
    <property type="match status" value="2"/>
</dbReference>
<evidence type="ECO:0000256" key="7">
    <source>
        <dbReference type="SAM" id="SignalP"/>
    </source>
</evidence>
<dbReference type="HOGENOM" id="CLU_022502_0_0_1"/>
<dbReference type="InterPro" id="IPR002557">
    <property type="entry name" value="Chitin-bd_dom"/>
</dbReference>
<evidence type="ECO:0000256" key="6">
    <source>
        <dbReference type="SAM" id="MobiDB-lite"/>
    </source>
</evidence>
<dbReference type="EMBL" id="ADMH02000855">
    <property type="protein sequence ID" value="ETN64844.1"/>
    <property type="molecule type" value="Genomic_DNA"/>
</dbReference>
<feature type="compositionally biased region" description="Low complexity" evidence="6">
    <location>
        <begin position="178"/>
        <end position="187"/>
    </location>
</feature>
<feature type="compositionally biased region" description="Low complexity" evidence="6">
    <location>
        <begin position="321"/>
        <end position="332"/>
    </location>
</feature>
<reference evidence="9" key="2">
    <citation type="submission" date="2010-05" db="EMBL/GenBank/DDBJ databases">
        <authorList>
            <person name="Almeida L.G."/>
            <person name="Nicolas M.F."/>
            <person name="Souza R.C."/>
            <person name="Vasconcelos A.T.R."/>
        </authorList>
    </citation>
    <scope>NUCLEOTIDE SEQUENCE</scope>
</reference>
<name>W5JQ02_ANODA</name>
<feature type="compositionally biased region" description="Acidic residues" evidence="6">
    <location>
        <begin position="205"/>
        <end position="215"/>
    </location>
</feature>
<dbReference type="Gene3D" id="2.170.140.10">
    <property type="entry name" value="Chitin binding domain"/>
    <property type="match status" value="3"/>
</dbReference>
<evidence type="ECO:0000256" key="1">
    <source>
        <dbReference type="ARBA" id="ARBA00022669"/>
    </source>
</evidence>
<keyword evidence="11" id="KW-1185">Reference proteome</keyword>
<dbReference type="VEuPathDB" id="VectorBase:ADAR2_002000"/>
<organism evidence="9">
    <name type="scientific">Anopheles darlingi</name>
    <name type="common">Mosquito</name>
    <dbReference type="NCBI Taxonomy" id="43151"/>
    <lineage>
        <taxon>Eukaryota</taxon>
        <taxon>Metazoa</taxon>
        <taxon>Ecdysozoa</taxon>
        <taxon>Arthropoda</taxon>
        <taxon>Hexapoda</taxon>
        <taxon>Insecta</taxon>
        <taxon>Pterygota</taxon>
        <taxon>Neoptera</taxon>
        <taxon>Endopterygota</taxon>
        <taxon>Diptera</taxon>
        <taxon>Nematocera</taxon>
        <taxon>Culicoidea</taxon>
        <taxon>Culicidae</taxon>
        <taxon>Anophelinae</taxon>
        <taxon>Anopheles</taxon>
    </lineage>
</organism>
<dbReference type="PROSITE" id="PS50940">
    <property type="entry name" value="CHIT_BIND_II"/>
    <property type="match status" value="2"/>
</dbReference>
<evidence type="ECO:0000259" key="8">
    <source>
        <dbReference type="PROSITE" id="PS50940"/>
    </source>
</evidence>
<dbReference type="AlphaFoldDB" id="W5JQ02"/>
<dbReference type="SUPFAM" id="SSF57625">
    <property type="entry name" value="Invertebrate chitin-binding proteins"/>
    <property type="match status" value="3"/>
</dbReference>
<dbReference type="VEuPathDB" id="VectorBase:ADAC003402"/>
<dbReference type="PANTHER" id="PTHR23301">
    <property type="entry name" value="CHITIN BINDING PERITROPHIN-A"/>
    <property type="match status" value="1"/>
</dbReference>
<keyword evidence="5" id="KW-0325">Glycoprotein</keyword>
<evidence type="ECO:0000313" key="11">
    <source>
        <dbReference type="Proteomes" id="UP000000673"/>
    </source>
</evidence>
<keyword evidence="4" id="KW-1015">Disulfide bond</keyword>
<feature type="region of interest" description="Disordered" evidence="6">
    <location>
        <begin position="113"/>
        <end position="357"/>
    </location>
</feature>
<evidence type="ECO:0000313" key="9">
    <source>
        <dbReference type="EMBL" id="ETN64844.1"/>
    </source>
</evidence>
<dbReference type="EnsemblMetazoa" id="ADAC003402-RA">
    <property type="protein sequence ID" value="ADAC003402-PA"/>
    <property type="gene ID" value="ADAC003402"/>
</dbReference>
<dbReference type="eggNOG" id="ENOG502STR4">
    <property type="taxonomic scope" value="Eukaryota"/>
</dbReference>
<dbReference type="GO" id="GO:0005576">
    <property type="term" value="C:extracellular region"/>
    <property type="evidence" value="ECO:0007669"/>
    <property type="project" value="InterPro"/>
</dbReference>
<proteinExistence type="predicted"/>
<dbReference type="InterPro" id="IPR036508">
    <property type="entry name" value="Chitin-bd_dom_sf"/>
</dbReference>
<sequence>MDFVFKAFFLQFLVLGLLLQVVRPQTGGTDCRGKDYLCLDDVRFQLCVDYGDGRPVTVNDEVQQCPTGTFCSNGGHYECDSFVPPATTAAPQVADVTETEVPAEEVTTSVPVEVEEATLPPVEEPEPEVAVPEPSEEPAQEPVTTTTEAEVPEVTEAQDSSVAPETTVGVVEEEEPVTEATAPATEPVEVEEETTTTGAGPAVTEEVETTEEAATEEVVAATTEPSQPEVPEVTEAAPEPEQETEAAQEQETTVGADVEVTTTAAPEQEEQTETESSVATDAPVEEGEAASSTVPETTPVPVVPTEEPSNSESGGSDEGESSQGSAQESTEQPSVESGSGSDEAATTTTTTSPVAPSDAPFVCTAAGRFPHPTDCHKYYICFWLPFGLYNLEQNCLAGFAYNPTLERCTADQSVCFPGQFTCTAPGRFPDPADPTKYFWCVWNAFGGYLQYGLQCPLGQVFNQFRGRCAFIVAGRSLDAEEPLLTGEEEWTNGPEEENAVLPPVAPVEPLAPQVEPVTPKLKVKFECLEEGTFADPNNCARYFVCTLKKLDKFKKSKFKCITGERFDALVGACVPDLDALCE</sequence>
<dbReference type="GO" id="GO:0008061">
    <property type="term" value="F:chitin binding"/>
    <property type="evidence" value="ECO:0007669"/>
    <property type="project" value="UniProtKB-KW"/>
</dbReference>
<evidence type="ECO:0000313" key="10">
    <source>
        <dbReference type="EnsemblMetazoa" id="ADAC003402-PA"/>
    </source>
</evidence>
<dbReference type="Proteomes" id="UP000000673">
    <property type="component" value="Unassembled WGS sequence"/>
</dbReference>
<keyword evidence="3" id="KW-0677">Repeat</keyword>
<protein>
    <recommendedName>
        <fullName evidence="8">Chitin-binding type-2 domain-containing protein</fullName>
    </recommendedName>
</protein>
<evidence type="ECO:0000256" key="5">
    <source>
        <dbReference type="ARBA" id="ARBA00023180"/>
    </source>
</evidence>
<reference evidence="10" key="4">
    <citation type="submission" date="2015-06" db="UniProtKB">
        <authorList>
            <consortium name="EnsemblMetazoa"/>
        </authorList>
    </citation>
    <scope>IDENTIFICATION</scope>
</reference>
<feature type="domain" description="Chitin-binding type-2" evidence="8">
    <location>
        <begin position="360"/>
        <end position="417"/>
    </location>
</feature>
<evidence type="ECO:0000256" key="4">
    <source>
        <dbReference type="ARBA" id="ARBA00023157"/>
    </source>
</evidence>
<accession>W5JQ02</accession>
<dbReference type="OMA" id="RYFVCTL"/>
<feature type="compositionally biased region" description="Low complexity" evidence="6">
    <location>
        <begin position="195"/>
        <end position="204"/>
    </location>
</feature>
<feature type="compositionally biased region" description="Low complexity" evidence="6">
    <location>
        <begin position="291"/>
        <end position="314"/>
    </location>
</feature>
<dbReference type="InterPro" id="IPR051940">
    <property type="entry name" value="Chitin_bind-dev_reg"/>
</dbReference>
<feature type="domain" description="Chitin-binding type-2" evidence="8">
    <location>
        <begin position="524"/>
        <end position="582"/>
    </location>
</feature>
<feature type="compositionally biased region" description="Low complexity" evidence="6">
    <location>
        <begin position="140"/>
        <end position="170"/>
    </location>
</feature>
<dbReference type="STRING" id="43151.W5JQ02"/>
<dbReference type="PANTHER" id="PTHR23301:SF106">
    <property type="entry name" value="CHITIN-BINDING TYPE-2 DOMAIN-CONTAINING PROTEIN-RELATED"/>
    <property type="match status" value="1"/>
</dbReference>